<evidence type="ECO:0000256" key="1">
    <source>
        <dbReference type="SAM" id="MobiDB-lite"/>
    </source>
</evidence>
<dbReference type="EMBL" id="NTFS01000462">
    <property type="protein sequence ID" value="PAX51146.1"/>
    <property type="molecule type" value="Genomic_DNA"/>
</dbReference>
<evidence type="ECO:0000313" key="3">
    <source>
        <dbReference type="EMBL" id="PAX51146.1"/>
    </source>
</evidence>
<name>A0A2A2TBY1_9CYAN</name>
<sequence length="77" mass="7750">MIVKIIAAGTVAFAIANIAAGVSSSSSLVLRDSNTGKYSSRSGTNYSGSTNSSGVWVFYSSRSSYEGFQGGGPGSGK</sequence>
<proteinExistence type="predicted"/>
<comment type="caution">
    <text evidence="3">The sequence shown here is derived from an EMBL/GenBank/DDBJ whole genome shotgun (WGS) entry which is preliminary data.</text>
</comment>
<evidence type="ECO:0008006" key="5">
    <source>
        <dbReference type="Google" id="ProtNLM"/>
    </source>
</evidence>
<evidence type="ECO:0000313" key="4">
    <source>
        <dbReference type="Proteomes" id="UP000218238"/>
    </source>
</evidence>
<organism evidence="3 4">
    <name type="scientific">Brunnivagina elsteri CCALA 953</name>
    <dbReference type="NCBI Taxonomy" id="987040"/>
    <lineage>
        <taxon>Bacteria</taxon>
        <taxon>Bacillati</taxon>
        <taxon>Cyanobacteriota</taxon>
        <taxon>Cyanophyceae</taxon>
        <taxon>Nostocales</taxon>
        <taxon>Calotrichaceae</taxon>
        <taxon>Brunnivagina</taxon>
    </lineage>
</organism>
<accession>A0A2A2TBY1</accession>
<dbReference type="AlphaFoldDB" id="A0A2A2TBY1"/>
<dbReference type="RefSeq" id="WP_095724494.1">
    <property type="nucleotide sequence ID" value="NZ_NTFS01000462.1"/>
</dbReference>
<feature type="chain" id="PRO_5012946107" description="PEP-CTERM sorting domain-containing protein" evidence="2">
    <location>
        <begin position="20"/>
        <end position="77"/>
    </location>
</feature>
<feature type="signal peptide" evidence="2">
    <location>
        <begin position="1"/>
        <end position="19"/>
    </location>
</feature>
<feature type="region of interest" description="Disordered" evidence="1">
    <location>
        <begin position="24"/>
        <end position="51"/>
    </location>
</feature>
<evidence type="ECO:0000256" key="2">
    <source>
        <dbReference type="SAM" id="SignalP"/>
    </source>
</evidence>
<reference evidence="3 4" key="1">
    <citation type="submission" date="2017-08" db="EMBL/GenBank/DDBJ databases">
        <title>Draft genome sequence of filamentous cyanobacterium Calothrix elsteri CCALA 953.</title>
        <authorList>
            <person name="Gagunashvili A.N."/>
            <person name="Elster J."/>
            <person name="Andresson O.S."/>
        </authorList>
    </citation>
    <scope>NUCLEOTIDE SEQUENCE [LARGE SCALE GENOMIC DNA]</scope>
    <source>
        <strain evidence="3 4">CCALA 953</strain>
    </source>
</reference>
<keyword evidence="2" id="KW-0732">Signal</keyword>
<feature type="compositionally biased region" description="Low complexity" evidence="1">
    <location>
        <begin position="38"/>
        <end position="51"/>
    </location>
</feature>
<keyword evidence="4" id="KW-1185">Reference proteome</keyword>
<protein>
    <recommendedName>
        <fullName evidence="5">PEP-CTERM sorting domain-containing protein</fullName>
    </recommendedName>
</protein>
<dbReference type="Proteomes" id="UP000218238">
    <property type="component" value="Unassembled WGS sequence"/>
</dbReference>
<gene>
    <name evidence="3" type="ORF">CK510_26420</name>
</gene>